<keyword evidence="2" id="KW-0732">Signal</keyword>
<evidence type="ECO:0000256" key="1">
    <source>
        <dbReference type="SAM" id="Coils"/>
    </source>
</evidence>
<dbReference type="EMBL" id="CAADGH010000004">
    <property type="protein sequence ID" value="VFK74372.1"/>
    <property type="molecule type" value="Genomic_DNA"/>
</dbReference>
<organism evidence="4">
    <name type="scientific">Candidatus Kentrum sp. MB</name>
    <dbReference type="NCBI Taxonomy" id="2138164"/>
    <lineage>
        <taxon>Bacteria</taxon>
        <taxon>Pseudomonadati</taxon>
        <taxon>Pseudomonadota</taxon>
        <taxon>Gammaproteobacteria</taxon>
        <taxon>Candidatus Kentrum</taxon>
    </lineage>
</organism>
<feature type="coiled-coil region" evidence="1">
    <location>
        <begin position="125"/>
        <end position="196"/>
    </location>
</feature>
<keyword evidence="1" id="KW-0175">Coiled coil</keyword>
<reference evidence="4" key="1">
    <citation type="submission" date="2019-02" db="EMBL/GenBank/DDBJ databases">
        <authorList>
            <person name="Gruber-Vodicka R. H."/>
            <person name="Seah K. B. B."/>
        </authorList>
    </citation>
    <scope>NUCLEOTIDE SEQUENCE</scope>
    <source>
        <strain evidence="3">BECK_BZ197</strain>
        <strain evidence="5">BECK_BZ198</strain>
        <strain evidence="4">BECK_BZ199</strain>
    </source>
</reference>
<proteinExistence type="predicted"/>
<gene>
    <name evidence="3" type="ORF">BECKMB1821G_GA0114241_100120</name>
    <name evidence="5" type="ORF">BECKMB1821H_GA0114242_100420</name>
    <name evidence="4" type="ORF">BECKMB1821I_GA0114274_100420</name>
</gene>
<sequence length="197" mass="22530">MNRKWLGIFLFAVFVCFRLDVAAESTSLPEWLGPGKEPVAGAPLPPSPKARPKTIEEEIRYLNDFINDTDTFMARLAIFTEKKRTFYESVLEVKGLCQLDRDMANAQGEYGAIFRMGVEDCQESYVDLESDAKRLADYLEEANKRQKRLLIAVDSARDSILRKKSITRARALRDEAEKADELLKQIEKTLGSYRNNQ</sequence>
<dbReference type="EMBL" id="CAADFO010000001">
    <property type="protein sequence ID" value="VFK22033.1"/>
    <property type="molecule type" value="Genomic_DNA"/>
</dbReference>
<protein>
    <submittedName>
        <fullName evidence="4">Uncharacterized protein</fullName>
    </submittedName>
</protein>
<feature type="chain" id="PRO_5036113500" evidence="2">
    <location>
        <begin position="23"/>
        <end position="197"/>
    </location>
</feature>
<feature type="signal peptide" evidence="2">
    <location>
        <begin position="1"/>
        <end position="22"/>
    </location>
</feature>
<name>A0A450XEB4_9GAMM</name>
<dbReference type="AlphaFoldDB" id="A0A450XEB4"/>
<evidence type="ECO:0000313" key="3">
    <source>
        <dbReference type="EMBL" id="VFK22033.1"/>
    </source>
</evidence>
<dbReference type="EMBL" id="CAADFQ010000004">
    <property type="protein sequence ID" value="VFK27635.1"/>
    <property type="molecule type" value="Genomic_DNA"/>
</dbReference>
<evidence type="ECO:0000313" key="5">
    <source>
        <dbReference type="EMBL" id="VFK74372.1"/>
    </source>
</evidence>
<evidence type="ECO:0000256" key="2">
    <source>
        <dbReference type="SAM" id="SignalP"/>
    </source>
</evidence>
<accession>A0A450XEB4</accession>
<evidence type="ECO:0000313" key="4">
    <source>
        <dbReference type="EMBL" id="VFK27635.1"/>
    </source>
</evidence>